<evidence type="ECO:0000313" key="4">
    <source>
        <dbReference type="EMBL" id="SFM35757.1"/>
    </source>
</evidence>
<accession>A0A031M2G3</accession>
<feature type="coiled-coil region" evidence="1">
    <location>
        <begin position="61"/>
        <end position="99"/>
    </location>
</feature>
<feature type="signal peptide" evidence="2">
    <location>
        <begin position="1"/>
        <end position="19"/>
    </location>
</feature>
<dbReference type="EMBL" id="FOUA01000009">
    <property type="protein sequence ID" value="SFM35757.1"/>
    <property type="molecule type" value="Genomic_DNA"/>
</dbReference>
<reference evidence="5 6" key="1">
    <citation type="submission" date="2016-10" db="EMBL/GenBank/DDBJ databases">
        <authorList>
            <person name="de Groot N.N."/>
        </authorList>
    </citation>
    <scope>NUCLEOTIDE SEQUENCE [LARGE SCALE GENOMIC DNA]</scope>
    <source>
        <strain evidence="4 5">CGMCC 1.9095</strain>
        <strain evidence="3 6">DSM 22558</strain>
    </source>
</reference>
<dbReference type="Proteomes" id="UP000186599">
    <property type="component" value="Unassembled WGS sequence"/>
</dbReference>
<dbReference type="OrthoDB" id="5880116at2"/>
<evidence type="ECO:0000256" key="1">
    <source>
        <dbReference type="SAM" id="Coils"/>
    </source>
</evidence>
<keyword evidence="1" id="KW-0175">Coiled coil</keyword>
<evidence type="ECO:0000313" key="5">
    <source>
        <dbReference type="Proteomes" id="UP000186599"/>
    </source>
</evidence>
<evidence type="ECO:0000256" key="2">
    <source>
        <dbReference type="SAM" id="SignalP"/>
    </source>
</evidence>
<dbReference type="InterPro" id="IPR016866">
    <property type="entry name" value="UCP028069"/>
</dbReference>
<keyword evidence="2" id="KW-0732">Signal</keyword>
<gene>
    <name evidence="4" type="ORF">SAMN04487855_3305</name>
    <name evidence="3" type="ORF">SAMN05216589_3331</name>
</gene>
<dbReference type="EMBL" id="FOGN01000009">
    <property type="protein sequence ID" value="SES35102.1"/>
    <property type="molecule type" value="Genomic_DNA"/>
</dbReference>
<proteinExistence type="predicted"/>
<dbReference type="Pfam" id="PF11932">
    <property type="entry name" value="DUF3450"/>
    <property type="match status" value="1"/>
</dbReference>
<protein>
    <recommendedName>
        <fullName evidence="7">DUF3450 domain-containing protein</fullName>
    </recommendedName>
</protein>
<keyword evidence="5" id="KW-1185">Reference proteome</keyword>
<evidence type="ECO:0000313" key="6">
    <source>
        <dbReference type="Proteomes" id="UP000186904"/>
    </source>
</evidence>
<evidence type="ECO:0000313" key="3">
    <source>
        <dbReference type="EMBL" id="SES35102.1"/>
    </source>
</evidence>
<organism evidence="4 5">
    <name type="scientific">Halopseudomonas bauzanensis</name>
    <dbReference type="NCBI Taxonomy" id="653930"/>
    <lineage>
        <taxon>Bacteria</taxon>
        <taxon>Pseudomonadati</taxon>
        <taxon>Pseudomonadota</taxon>
        <taxon>Gammaproteobacteria</taxon>
        <taxon>Pseudomonadales</taxon>
        <taxon>Pseudomonadaceae</taxon>
        <taxon>Halopseudomonas</taxon>
    </lineage>
</organism>
<dbReference type="RefSeq" id="WP_036993660.1">
    <property type="nucleotide sequence ID" value="NZ_FOGN01000009.1"/>
</dbReference>
<dbReference type="STRING" id="653930.SAMN05216589_3331"/>
<feature type="chain" id="PRO_5010401284" description="DUF3450 domain-containing protein" evidence="2">
    <location>
        <begin position="20"/>
        <end position="255"/>
    </location>
</feature>
<dbReference type="PIRSF" id="PIRSF028069">
    <property type="entry name" value="UCP028069"/>
    <property type="match status" value="1"/>
</dbReference>
<evidence type="ECO:0008006" key="7">
    <source>
        <dbReference type="Google" id="ProtNLM"/>
    </source>
</evidence>
<sequence length="255" mass="28990">MRAVWIFLLAGLLPAMALAQGAAESALAEGEALMTEAQRSQQRIDQLDDATREALSRYRQAIQQKDQLAEYNEQLSKMVESQRSELADLQAQLATIEETQAEVVPMLQRMVRSLEQFIELDLPFLEDERADRLAQLQALLIRPEVTVAEKYRRVLEAYQIESDYGRTLEAWRGTLDVDGGQRVVEFLRLGRLALFYQSLDGHLQGHWDAEARQWQPLPAGYHRTLAQGLRIARQQQTPVMLRLPLPPVSEQGAAQ</sequence>
<dbReference type="AlphaFoldDB" id="A0A031M2G3"/>
<dbReference type="Proteomes" id="UP000186904">
    <property type="component" value="Unassembled WGS sequence"/>
</dbReference>
<name>A0A031M2G3_9GAMM</name>